<name>A0A382CFX7_9ZZZZ</name>
<dbReference type="InterPro" id="IPR001763">
    <property type="entry name" value="Rhodanese-like_dom"/>
</dbReference>
<dbReference type="CDD" id="cd00158">
    <property type="entry name" value="RHOD"/>
    <property type="match status" value="1"/>
</dbReference>
<reference evidence="3" key="1">
    <citation type="submission" date="2018-05" db="EMBL/GenBank/DDBJ databases">
        <authorList>
            <person name="Lanie J.A."/>
            <person name="Ng W.-L."/>
            <person name="Kazmierczak K.M."/>
            <person name="Andrzejewski T.M."/>
            <person name="Davidsen T.M."/>
            <person name="Wayne K.J."/>
            <person name="Tettelin H."/>
            <person name="Glass J.I."/>
            <person name="Rusch D."/>
            <person name="Podicherti R."/>
            <person name="Tsui H.-C.T."/>
            <person name="Winkler M.E."/>
        </authorList>
    </citation>
    <scope>NUCLEOTIDE SEQUENCE</scope>
</reference>
<sequence length="146" mass="16504">MEKFPIFVLNHPYLFSLLFVILTLLIWNIFGGIVGGVKILTTDEATQLINRENAEVVDIRSQKEFENGHIINAKNISLQELPEKFNKLRKDSSKGIIFYCTNGSLSLKEAQKLMRQGEEMIYCLKGGVTSWQNANLPLTKGLKSNS</sequence>
<keyword evidence="1" id="KW-1133">Transmembrane helix</keyword>
<dbReference type="SUPFAM" id="SSF52821">
    <property type="entry name" value="Rhodanese/Cell cycle control phosphatase"/>
    <property type="match status" value="1"/>
</dbReference>
<dbReference type="PROSITE" id="PS50206">
    <property type="entry name" value="RHODANESE_3"/>
    <property type="match status" value="1"/>
</dbReference>
<proteinExistence type="predicted"/>
<accession>A0A382CFX7</accession>
<dbReference type="Pfam" id="PF00581">
    <property type="entry name" value="Rhodanese"/>
    <property type="match status" value="1"/>
</dbReference>
<evidence type="ECO:0000259" key="2">
    <source>
        <dbReference type="PROSITE" id="PS50206"/>
    </source>
</evidence>
<dbReference type="InterPro" id="IPR050229">
    <property type="entry name" value="GlpE_sulfurtransferase"/>
</dbReference>
<feature type="transmembrane region" description="Helical" evidence="1">
    <location>
        <begin position="12"/>
        <end position="30"/>
    </location>
</feature>
<gene>
    <name evidence="3" type="ORF">METZ01_LOCUS177107</name>
</gene>
<evidence type="ECO:0000256" key="1">
    <source>
        <dbReference type="SAM" id="Phobius"/>
    </source>
</evidence>
<protein>
    <recommendedName>
        <fullName evidence="2">Rhodanese domain-containing protein</fullName>
    </recommendedName>
</protein>
<dbReference type="EMBL" id="UINC01034041">
    <property type="protein sequence ID" value="SVB24253.1"/>
    <property type="molecule type" value="Genomic_DNA"/>
</dbReference>
<feature type="domain" description="Rhodanese" evidence="2">
    <location>
        <begin position="50"/>
        <end position="140"/>
    </location>
</feature>
<dbReference type="SMART" id="SM00450">
    <property type="entry name" value="RHOD"/>
    <property type="match status" value="1"/>
</dbReference>
<evidence type="ECO:0000313" key="3">
    <source>
        <dbReference type="EMBL" id="SVB24253.1"/>
    </source>
</evidence>
<dbReference type="PANTHER" id="PTHR43031:SF18">
    <property type="entry name" value="RHODANESE-RELATED SULFURTRANSFERASES"/>
    <property type="match status" value="1"/>
</dbReference>
<dbReference type="Gene3D" id="3.40.250.10">
    <property type="entry name" value="Rhodanese-like domain"/>
    <property type="match status" value="1"/>
</dbReference>
<keyword evidence="1" id="KW-0472">Membrane</keyword>
<dbReference type="AlphaFoldDB" id="A0A382CFX7"/>
<dbReference type="PANTHER" id="PTHR43031">
    <property type="entry name" value="FAD-DEPENDENT OXIDOREDUCTASE"/>
    <property type="match status" value="1"/>
</dbReference>
<keyword evidence="1" id="KW-0812">Transmembrane</keyword>
<organism evidence="3">
    <name type="scientific">marine metagenome</name>
    <dbReference type="NCBI Taxonomy" id="408172"/>
    <lineage>
        <taxon>unclassified sequences</taxon>
        <taxon>metagenomes</taxon>
        <taxon>ecological metagenomes</taxon>
    </lineage>
</organism>
<dbReference type="InterPro" id="IPR036873">
    <property type="entry name" value="Rhodanese-like_dom_sf"/>
</dbReference>